<dbReference type="PANTHER" id="PTHR30121:SF6">
    <property type="entry name" value="SLR6007 PROTEIN"/>
    <property type="match status" value="1"/>
</dbReference>
<sequence length="670" mass="75886">MYAESEVAQKLKALKAVPLSSEQTYYYQRLQFLPYIPHRLDEVMETRDTINVTDTMLYNSVMGRLRFVAQQGESFVSILPLGKNRGILTNNHMGEIVQNFNFPIGFKIKAQFPTVGGATGLKSKMKAALARLKIIVKETALSGNVLYDRIVLGKHALIKMAKDVERREPLIEYGAFLIVMAKTEEDLRVRVKTAMHVCDELGIALSRARFDQPYLFQSLLYGQKMSLVTRFWSHVTNAKGFSQLLPFTTVKCGSEVGFPIGRVDTNYHRWDTLKEALRASFNFVFYNPMLANKEGILGKVTKNLLTIITGATGSGKTVLANLIFVNALMDRVKILYIDPKRSLRKHWEKIARDPKTPSDVVKMIQAINFVTLDRNNKENLGVLDPIIFLDKEDALATARGMLYEIGKGHLSGNHITAISKAVKEVVERRQKGELVGFKQVLELLRHHEKEEVQEIGEFLFEKVDGSLLELAFSDGKTKGLSFDEHATVLEVANLELPQSNTKFEDISEDEHHSMILMHALGAFCQRFGSLNDEEATIEFIDEAWVLMKSNIGRRLVMTMKRVGRSQNNKLVIISQSVNDTKFEEDTTGAGERFCFFENGEGDNILEALGLPVTDKNRKWIQNTNQGQCVYYDVFGNINRLSVEVPPQWGAWLAPVKEDKQSQMEKRYAKI</sequence>
<dbReference type="Pfam" id="PF12846">
    <property type="entry name" value="AAA_10"/>
    <property type="match status" value="1"/>
</dbReference>
<accession>A0ABV4D649</accession>
<organism evidence="1 2">
    <name type="scientific">Lactococcus muris</name>
    <dbReference type="NCBI Taxonomy" id="2941330"/>
    <lineage>
        <taxon>Bacteria</taxon>
        <taxon>Bacillati</taxon>
        <taxon>Bacillota</taxon>
        <taxon>Bacilli</taxon>
        <taxon>Lactobacillales</taxon>
        <taxon>Streptococcaceae</taxon>
        <taxon>Lactococcus</taxon>
    </lineage>
</organism>
<dbReference type="InterPro" id="IPR027417">
    <property type="entry name" value="P-loop_NTPase"/>
</dbReference>
<evidence type="ECO:0000313" key="2">
    <source>
        <dbReference type="Proteomes" id="UP001565242"/>
    </source>
</evidence>
<dbReference type="Proteomes" id="UP001565242">
    <property type="component" value="Unassembled WGS sequence"/>
</dbReference>
<evidence type="ECO:0000313" key="1">
    <source>
        <dbReference type="EMBL" id="MEY8537226.1"/>
    </source>
</evidence>
<gene>
    <name evidence="1" type="ORF">AALM99_02030</name>
</gene>
<dbReference type="PANTHER" id="PTHR30121">
    <property type="entry name" value="UNCHARACTERIZED PROTEIN YJGR-RELATED"/>
    <property type="match status" value="1"/>
</dbReference>
<reference evidence="1 2" key="1">
    <citation type="submission" date="2024-03" db="EMBL/GenBank/DDBJ databases">
        <title>Mouse gut bacterial collection (mGBC) of GemPharmatech.</title>
        <authorList>
            <person name="He Y."/>
            <person name="Dong L."/>
            <person name="Wu D."/>
            <person name="Gao X."/>
            <person name="Lin Z."/>
        </authorList>
    </citation>
    <scope>NUCLEOTIDE SEQUENCE [LARGE SCALE GENOMIC DNA]</scope>
    <source>
        <strain evidence="1 2">20-218</strain>
    </source>
</reference>
<dbReference type="InterPro" id="IPR051162">
    <property type="entry name" value="T4SS_component"/>
</dbReference>
<dbReference type="SUPFAM" id="SSF52540">
    <property type="entry name" value="P-loop containing nucleoside triphosphate hydrolases"/>
    <property type="match status" value="1"/>
</dbReference>
<comment type="caution">
    <text evidence="1">The sequence shown here is derived from an EMBL/GenBank/DDBJ whole genome shotgun (WGS) entry which is preliminary data.</text>
</comment>
<proteinExistence type="predicted"/>
<keyword evidence="2" id="KW-1185">Reference proteome</keyword>
<protein>
    <submittedName>
        <fullName evidence="1">ATP-binding protein</fullName>
    </submittedName>
</protein>
<dbReference type="EMBL" id="JBCLSQ010000003">
    <property type="protein sequence ID" value="MEY8537226.1"/>
    <property type="molecule type" value="Genomic_DNA"/>
</dbReference>
<name>A0ABV4D649_9LACT</name>
<dbReference type="Gene3D" id="3.40.50.300">
    <property type="entry name" value="P-loop containing nucleotide triphosphate hydrolases"/>
    <property type="match status" value="2"/>
</dbReference>
<dbReference type="RefSeq" id="WP_369917708.1">
    <property type="nucleotide sequence ID" value="NZ_JBCLSQ010000003.1"/>
</dbReference>
<keyword evidence="1" id="KW-0067">ATP-binding</keyword>
<dbReference type="GO" id="GO:0005524">
    <property type="term" value="F:ATP binding"/>
    <property type="evidence" value="ECO:0007669"/>
    <property type="project" value="UniProtKB-KW"/>
</dbReference>
<keyword evidence="1" id="KW-0547">Nucleotide-binding</keyword>